<protein>
    <submittedName>
        <fullName evidence="2">Uncharacterized protein</fullName>
    </submittedName>
</protein>
<evidence type="ECO:0000313" key="3">
    <source>
        <dbReference type="Proteomes" id="UP000276133"/>
    </source>
</evidence>
<keyword evidence="1" id="KW-0812">Transmembrane</keyword>
<dbReference type="EMBL" id="REGN01001231">
    <property type="protein sequence ID" value="RNA36129.1"/>
    <property type="molecule type" value="Genomic_DNA"/>
</dbReference>
<feature type="transmembrane region" description="Helical" evidence="1">
    <location>
        <begin position="40"/>
        <end position="60"/>
    </location>
</feature>
<reference evidence="2 3" key="1">
    <citation type="journal article" date="2018" name="Sci. Rep.">
        <title>Genomic signatures of local adaptation to the degree of environmental predictability in rotifers.</title>
        <authorList>
            <person name="Franch-Gras L."/>
            <person name="Hahn C."/>
            <person name="Garcia-Roger E.M."/>
            <person name="Carmona M.J."/>
            <person name="Serra M."/>
            <person name="Gomez A."/>
        </authorList>
    </citation>
    <scope>NUCLEOTIDE SEQUENCE [LARGE SCALE GENOMIC DNA]</scope>
    <source>
        <strain evidence="2">HYR1</strain>
    </source>
</reference>
<dbReference type="AlphaFoldDB" id="A0A3M7SK74"/>
<comment type="caution">
    <text evidence="2">The sequence shown here is derived from an EMBL/GenBank/DDBJ whole genome shotgun (WGS) entry which is preliminary data.</text>
</comment>
<gene>
    <name evidence="2" type="ORF">BpHYR1_001363</name>
</gene>
<organism evidence="2 3">
    <name type="scientific">Brachionus plicatilis</name>
    <name type="common">Marine rotifer</name>
    <name type="synonym">Brachionus muelleri</name>
    <dbReference type="NCBI Taxonomy" id="10195"/>
    <lineage>
        <taxon>Eukaryota</taxon>
        <taxon>Metazoa</taxon>
        <taxon>Spiralia</taxon>
        <taxon>Gnathifera</taxon>
        <taxon>Rotifera</taxon>
        <taxon>Eurotatoria</taxon>
        <taxon>Monogononta</taxon>
        <taxon>Pseudotrocha</taxon>
        <taxon>Ploima</taxon>
        <taxon>Brachionidae</taxon>
        <taxon>Brachionus</taxon>
    </lineage>
</organism>
<evidence type="ECO:0000313" key="2">
    <source>
        <dbReference type="EMBL" id="RNA36129.1"/>
    </source>
</evidence>
<keyword evidence="1" id="KW-0472">Membrane</keyword>
<evidence type="ECO:0000256" key="1">
    <source>
        <dbReference type="SAM" id="Phobius"/>
    </source>
</evidence>
<dbReference type="Proteomes" id="UP000276133">
    <property type="component" value="Unassembled WGS sequence"/>
</dbReference>
<sequence>MEEDWRTVGLRVFAGFAIISLQIQVRMSKYSKNFVLHYPAIFYLTLEWELYFELLVYLFFSALKRLKTGSGILVSLDEKNLRLKHHVCITFILFDIHYKL</sequence>
<proteinExistence type="predicted"/>
<accession>A0A3M7SK74</accession>
<keyword evidence="3" id="KW-1185">Reference proteome</keyword>
<keyword evidence="1" id="KW-1133">Transmembrane helix</keyword>
<name>A0A3M7SK74_BRAPC</name>
<feature type="transmembrane region" description="Helical" evidence="1">
    <location>
        <begin position="7"/>
        <end position="25"/>
    </location>
</feature>